<dbReference type="PANTHER" id="PTHR36836:SF1">
    <property type="entry name" value="COLANIC ACID BIOSYNTHESIS PROTEIN WCAK"/>
    <property type="match status" value="1"/>
</dbReference>
<sequence>MKTFFIPCVFGFANKGDWALFESLKKTLRERYHDCRIYAVCKNAHLQREKIPDVIWIEQLGSSNKQGVIRKLCIIMGYAKMTLLYFLYPFVRSSHTNALKKSDMIIACPGGYLHDANFSIFTLLVNLALAIRSKKKMIFAPQSIGPINNKFFKYLTKKVLKHAEVIFAREHYSYQYCVTELNCKPSKVFEVMDMAFYDCEYEKPAIANTFQPNKYIACTLIKWLYPKMNDKESLYNSYLNVLADYFEYVIENLHIEVVVLKQIEEFGNDSGDEQIFKDIKSYIKPQFCDNIHFISDEITYMEMKGILRDAKFFVGSRMHSNIFALQQGVPVVAISYQPKTEYIMYSLDLSDYSLPIINLCKDGLIAATQKLLSSWTPKDQMINTQAKESKEIFLKIIQSYL</sequence>
<organism evidence="2 3">
    <name type="scientific">Parabacteroides distasonis</name>
    <dbReference type="NCBI Taxonomy" id="823"/>
    <lineage>
        <taxon>Bacteria</taxon>
        <taxon>Pseudomonadati</taxon>
        <taxon>Bacteroidota</taxon>
        <taxon>Bacteroidia</taxon>
        <taxon>Bacteroidales</taxon>
        <taxon>Tannerellaceae</taxon>
        <taxon>Parabacteroides</taxon>
    </lineage>
</organism>
<feature type="domain" description="Polysaccharide pyruvyl transferase" evidence="1">
    <location>
        <begin position="14"/>
        <end position="337"/>
    </location>
</feature>
<dbReference type="EMBL" id="NFJX01000015">
    <property type="protein sequence ID" value="OUP16569.1"/>
    <property type="molecule type" value="Genomic_DNA"/>
</dbReference>
<gene>
    <name evidence="2" type="ORF">B5F32_15400</name>
</gene>
<dbReference type="RefSeq" id="WP_087345788.1">
    <property type="nucleotide sequence ID" value="NZ_NFJX01000015.1"/>
</dbReference>
<protein>
    <recommendedName>
        <fullName evidence="1">Polysaccharide pyruvyl transferase domain-containing protein</fullName>
    </recommendedName>
</protein>
<dbReference type="AlphaFoldDB" id="A0A1Y4IDF9"/>
<dbReference type="InterPro" id="IPR007345">
    <property type="entry name" value="Polysacch_pyruvyl_Trfase"/>
</dbReference>
<proteinExistence type="predicted"/>
<reference evidence="3" key="1">
    <citation type="submission" date="2017-04" db="EMBL/GenBank/DDBJ databases">
        <title>Function of individual gut microbiota members based on whole genome sequencing of pure cultures obtained from chicken caecum.</title>
        <authorList>
            <person name="Medvecky M."/>
            <person name="Cejkova D."/>
            <person name="Polansky O."/>
            <person name="Karasova D."/>
            <person name="Kubasova T."/>
            <person name="Cizek A."/>
            <person name="Rychlik I."/>
        </authorList>
    </citation>
    <scope>NUCLEOTIDE SEQUENCE [LARGE SCALE GENOMIC DNA]</scope>
    <source>
        <strain evidence="3">An199</strain>
    </source>
</reference>
<accession>A0A1Y4IDF9</accession>
<dbReference type="Pfam" id="PF04230">
    <property type="entry name" value="PS_pyruv_trans"/>
    <property type="match status" value="1"/>
</dbReference>
<comment type="caution">
    <text evidence="2">The sequence shown here is derived from an EMBL/GenBank/DDBJ whole genome shotgun (WGS) entry which is preliminary data.</text>
</comment>
<evidence type="ECO:0000259" key="1">
    <source>
        <dbReference type="Pfam" id="PF04230"/>
    </source>
</evidence>
<evidence type="ECO:0000313" key="2">
    <source>
        <dbReference type="EMBL" id="OUP16569.1"/>
    </source>
</evidence>
<evidence type="ECO:0000313" key="3">
    <source>
        <dbReference type="Proteomes" id="UP000195950"/>
    </source>
</evidence>
<name>A0A1Y4IDF9_PARDI</name>
<dbReference type="Proteomes" id="UP000195950">
    <property type="component" value="Unassembled WGS sequence"/>
</dbReference>
<dbReference type="PANTHER" id="PTHR36836">
    <property type="entry name" value="COLANIC ACID BIOSYNTHESIS PROTEIN WCAK"/>
    <property type="match status" value="1"/>
</dbReference>